<dbReference type="CDD" id="cd07817">
    <property type="entry name" value="SRPBCC_8"/>
    <property type="match status" value="1"/>
</dbReference>
<dbReference type="OrthoDB" id="3695445at2"/>
<name>A0A2T0M619_9ACTN</name>
<dbReference type="EMBL" id="PVNG01000029">
    <property type="protein sequence ID" value="PRX52940.1"/>
    <property type="molecule type" value="Genomic_DNA"/>
</dbReference>
<dbReference type="InterPro" id="IPR023393">
    <property type="entry name" value="START-like_dom_sf"/>
</dbReference>
<keyword evidence="4" id="KW-1185">Reference proteome</keyword>
<dbReference type="Pfam" id="PF03364">
    <property type="entry name" value="Polyketide_cyc"/>
    <property type="match status" value="1"/>
</dbReference>
<organism evidence="3 4">
    <name type="scientific">Nonomuraea fuscirosea</name>
    <dbReference type="NCBI Taxonomy" id="1291556"/>
    <lineage>
        <taxon>Bacteria</taxon>
        <taxon>Bacillati</taxon>
        <taxon>Actinomycetota</taxon>
        <taxon>Actinomycetes</taxon>
        <taxon>Streptosporangiales</taxon>
        <taxon>Streptosporangiaceae</taxon>
        <taxon>Nonomuraea</taxon>
    </lineage>
</organism>
<gene>
    <name evidence="3" type="ORF">B0I32_12958</name>
</gene>
<dbReference type="RefSeq" id="WP_106251180.1">
    <property type="nucleotide sequence ID" value="NZ_PVNG01000029.1"/>
</dbReference>
<sequence length="293" mass="31680">MHTDKYARALGWVSLALGAAQLTMPRTITRLSGLDDAPAAATITRLVGGRELLHAAMLLGGRSPAQWAWTRVAGDTMDLALLGGAMRNREGARRRRAGAALAVVSALTALDTVCAAGARRRPQGPAEVRASITVNRPRDEVYRFWRDLENLPAFMIHLESVRELDERRSRWQAKGLVWEAEITDERAGEHLVWGSARGSGVEAGGAVTFTDGPGGRGTVVDVVLRFGMPGGVLGAAVARLIGEHPEQQIRDDLRRFKQIMETGEVLRSEGSPEGTYAVRQRGQRPAQPVGGRP</sequence>
<dbReference type="PANTHER" id="PTHR33824:SF7">
    <property type="entry name" value="POLYKETIDE CYCLASE_DEHYDRASE AND LIPID TRANSPORT SUPERFAMILY PROTEIN"/>
    <property type="match status" value="1"/>
</dbReference>
<dbReference type="PANTHER" id="PTHR33824">
    <property type="entry name" value="POLYKETIDE CYCLASE/DEHYDRASE AND LIPID TRANSPORT SUPERFAMILY PROTEIN"/>
    <property type="match status" value="1"/>
</dbReference>
<dbReference type="SUPFAM" id="SSF55961">
    <property type="entry name" value="Bet v1-like"/>
    <property type="match status" value="1"/>
</dbReference>
<protein>
    <submittedName>
        <fullName evidence="3">Putative membrane protein</fullName>
    </submittedName>
</protein>
<evidence type="ECO:0000259" key="2">
    <source>
        <dbReference type="Pfam" id="PF03364"/>
    </source>
</evidence>
<feature type="region of interest" description="Disordered" evidence="1">
    <location>
        <begin position="265"/>
        <end position="293"/>
    </location>
</feature>
<proteinExistence type="predicted"/>
<evidence type="ECO:0000313" key="3">
    <source>
        <dbReference type="EMBL" id="PRX52940.1"/>
    </source>
</evidence>
<dbReference type="AlphaFoldDB" id="A0A2T0M619"/>
<feature type="domain" description="Coenzyme Q-binding protein COQ10 START" evidence="2">
    <location>
        <begin position="134"/>
        <end position="253"/>
    </location>
</feature>
<dbReference type="Proteomes" id="UP000238312">
    <property type="component" value="Unassembled WGS sequence"/>
</dbReference>
<dbReference type="Gene3D" id="3.30.530.20">
    <property type="match status" value="1"/>
</dbReference>
<reference evidence="3 4" key="1">
    <citation type="submission" date="2018-03" db="EMBL/GenBank/DDBJ databases">
        <title>Genomic Encyclopedia of Type Strains, Phase III (KMG-III): the genomes of soil and plant-associated and newly described type strains.</title>
        <authorList>
            <person name="Whitman W."/>
        </authorList>
    </citation>
    <scope>NUCLEOTIDE SEQUENCE [LARGE SCALE GENOMIC DNA]</scope>
    <source>
        <strain evidence="3 4">CGMCC 4.7104</strain>
    </source>
</reference>
<accession>A0A2T0M619</accession>
<dbReference type="InterPro" id="IPR047137">
    <property type="entry name" value="ORF3"/>
</dbReference>
<comment type="caution">
    <text evidence="3">The sequence shown here is derived from an EMBL/GenBank/DDBJ whole genome shotgun (WGS) entry which is preliminary data.</text>
</comment>
<dbReference type="InterPro" id="IPR005031">
    <property type="entry name" value="COQ10_START"/>
</dbReference>
<evidence type="ECO:0000313" key="4">
    <source>
        <dbReference type="Proteomes" id="UP000238312"/>
    </source>
</evidence>
<evidence type="ECO:0000256" key="1">
    <source>
        <dbReference type="SAM" id="MobiDB-lite"/>
    </source>
</evidence>